<dbReference type="CDD" id="cd02440">
    <property type="entry name" value="AdoMet_MTases"/>
    <property type="match status" value="1"/>
</dbReference>
<dbReference type="PANTHER" id="PTHR43648:SF1">
    <property type="entry name" value="ELECTRON TRANSFER FLAVOPROTEIN BETA SUBUNIT LYSINE METHYLTRANSFERASE"/>
    <property type="match status" value="1"/>
</dbReference>
<dbReference type="NCBIfam" id="TIGR00406">
    <property type="entry name" value="prmA"/>
    <property type="match status" value="1"/>
</dbReference>
<dbReference type="Gene3D" id="3.40.50.150">
    <property type="entry name" value="Vaccinia Virus protein VP39"/>
    <property type="match status" value="1"/>
</dbReference>
<keyword evidence="4 6" id="KW-0808">Transferase</keyword>
<comment type="similarity">
    <text evidence="1 6">Belongs to the methyltransferase superfamily. PrmA family.</text>
</comment>
<evidence type="ECO:0000256" key="3">
    <source>
        <dbReference type="ARBA" id="ARBA00022603"/>
    </source>
</evidence>
<dbReference type="InterPro" id="IPR050078">
    <property type="entry name" value="Ribosomal_L11_MeTrfase_PrmA"/>
</dbReference>
<dbReference type="InterPro" id="IPR029063">
    <property type="entry name" value="SAM-dependent_MTases_sf"/>
</dbReference>
<evidence type="ECO:0000313" key="8">
    <source>
        <dbReference type="Proteomes" id="UP001597267"/>
    </source>
</evidence>
<keyword evidence="5 6" id="KW-0949">S-adenosyl-L-methionine</keyword>
<dbReference type="GO" id="GO:0008168">
    <property type="term" value="F:methyltransferase activity"/>
    <property type="evidence" value="ECO:0007669"/>
    <property type="project" value="UniProtKB-KW"/>
</dbReference>
<dbReference type="EMBL" id="JBHTOP010000026">
    <property type="protein sequence ID" value="MFD1672905.1"/>
    <property type="molecule type" value="Genomic_DNA"/>
</dbReference>
<dbReference type="PIRSF" id="PIRSF000401">
    <property type="entry name" value="RPL11_MTase"/>
    <property type="match status" value="1"/>
</dbReference>
<keyword evidence="2 6" id="KW-0963">Cytoplasm</keyword>
<dbReference type="RefSeq" id="WP_125712899.1">
    <property type="nucleotide sequence ID" value="NZ_JBHTOP010000026.1"/>
</dbReference>
<evidence type="ECO:0000256" key="4">
    <source>
        <dbReference type="ARBA" id="ARBA00022679"/>
    </source>
</evidence>
<feature type="binding site" evidence="6">
    <location>
        <position position="251"/>
    </location>
    <ligand>
        <name>S-adenosyl-L-methionine</name>
        <dbReference type="ChEBI" id="CHEBI:59789"/>
    </ligand>
</feature>
<comment type="caution">
    <text evidence="7">The sequence shown here is derived from an EMBL/GenBank/DDBJ whole genome shotgun (WGS) entry which is preliminary data.</text>
</comment>
<dbReference type="EC" id="2.1.1.-" evidence="6"/>
<protein>
    <recommendedName>
        <fullName evidence="6">Ribosomal protein L11 methyltransferase</fullName>
        <shortName evidence="6">L11 Mtase</shortName>
        <ecNumber evidence="6">2.1.1.-</ecNumber>
    </recommendedName>
</protein>
<dbReference type="Pfam" id="PF06325">
    <property type="entry name" value="PrmA"/>
    <property type="match status" value="1"/>
</dbReference>
<name>A0ABW4JBT4_9LACO</name>
<keyword evidence="7" id="KW-0689">Ribosomal protein</keyword>
<feature type="binding site" evidence="6">
    <location>
        <position position="165"/>
    </location>
    <ligand>
        <name>S-adenosyl-L-methionine</name>
        <dbReference type="ChEBI" id="CHEBI:59789"/>
    </ligand>
</feature>
<evidence type="ECO:0000256" key="6">
    <source>
        <dbReference type="HAMAP-Rule" id="MF_00735"/>
    </source>
</evidence>
<dbReference type="InterPro" id="IPR004498">
    <property type="entry name" value="Ribosomal_PrmA_MeTrfase"/>
</dbReference>
<organism evidence="7 8">
    <name type="scientific">Agrilactobacillus yilanensis</name>
    <dbReference type="NCBI Taxonomy" id="2485997"/>
    <lineage>
        <taxon>Bacteria</taxon>
        <taxon>Bacillati</taxon>
        <taxon>Bacillota</taxon>
        <taxon>Bacilli</taxon>
        <taxon>Lactobacillales</taxon>
        <taxon>Lactobacillaceae</taxon>
        <taxon>Agrilactobacillus</taxon>
    </lineage>
</organism>
<comment type="catalytic activity">
    <reaction evidence="6">
        <text>L-lysyl-[protein] + 3 S-adenosyl-L-methionine = N(6),N(6),N(6)-trimethyl-L-lysyl-[protein] + 3 S-adenosyl-L-homocysteine + 3 H(+)</text>
        <dbReference type="Rhea" id="RHEA:54192"/>
        <dbReference type="Rhea" id="RHEA-COMP:9752"/>
        <dbReference type="Rhea" id="RHEA-COMP:13826"/>
        <dbReference type="ChEBI" id="CHEBI:15378"/>
        <dbReference type="ChEBI" id="CHEBI:29969"/>
        <dbReference type="ChEBI" id="CHEBI:57856"/>
        <dbReference type="ChEBI" id="CHEBI:59789"/>
        <dbReference type="ChEBI" id="CHEBI:61961"/>
    </reaction>
</comment>
<comment type="function">
    <text evidence="6">Methylates ribosomal protein L11.</text>
</comment>
<reference evidence="8" key="1">
    <citation type="journal article" date="2019" name="Int. J. Syst. Evol. Microbiol.">
        <title>The Global Catalogue of Microorganisms (GCM) 10K type strain sequencing project: providing services to taxonomists for standard genome sequencing and annotation.</title>
        <authorList>
            <consortium name="The Broad Institute Genomics Platform"/>
            <consortium name="The Broad Institute Genome Sequencing Center for Infectious Disease"/>
            <person name="Wu L."/>
            <person name="Ma J."/>
        </authorList>
    </citation>
    <scope>NUCLEOTIDE SEQUENCE [LARGE SCALE GENOMIC DNA]</scope>
    <source>
        <strain evidence="8">CCM 8896</strain>
    </source>
</reference>
<dbReference type="HAMAP" id="MF_00735">
    <property type="entry name" value="Methyltr_PrmA"/>
    <property type="match status" value="1"/>
</dbReference>
<dbReference type="Proteomes" id="UP001597267">
    <property type="component" value="Unassembled WGS sequence"/>
</dbReference>
<evidence type="ECO:0000256" key="5">
    <source>
        <dbReference type="ARBA" id="ARBA00022691"/>
    </source>
</evidence>
<dbReference type="PANTHER" id="PTHR43648">
    <property type="entry name" value="ELECTRON TRANSFER FLAVOPROTEIN BETA SUBUNIT LYSINE METHYLTRANSFERASE"/>
    <property type="match status" value="1"/>
</dbReference>
<gene>
    <name evidence="6 7" type="primary">prmA</name>
    <name evidence="7" type="ORF">ACFQ5M_12415</name>
</gene>
<dbReference type="GO" id="GO:0005840">
    <property type="term" value="C:ribosome"/>
    <property type="evidence" value="ECO:0007669"/>
    <property type="project" value="UniProtKB-KW"/>
</dbReference>
<accession>A0ABW4JBT4</accession>
<feature type="binding site" evidence="6">
    <location>
        <position position="208"/>
    </location>
    <ligand>
        <name>S-adenosyl-L-methionine</name>
        <dbReference type="ChEBI" id="CHEBI:59789"/>
    </ligand>
</feature>
<sequence length="318" mass="34437">MKWYKVSVETTTESIEAVAEILSSVGANGVEIEDAADFKGVTMDQIGPFGEVADLHTLPHLDSGAKVTAYFPETSNLPEIVSQIKNHLALLPTYGLPLGSGAVNVADLDDQDWANAWKKYYHPTRVTRFLTVVPQWLDYQPQAAEEVIVRLDPGMSFGTGTHPTTVLALTALEKVIRGGETVFDVGTGSGILSIVASKLGAKTIEACDLDQVAVDAAKANVALNEDMANIHVFPSNLLKQVTGKADLILANILAEIIELLIPDLQTHLKPHGKVILSGIIDNKLDSVCQTLQAHHFEVVTQFQEKEWIALVVQQEVEA</sequence>
<evidence type="ECO:0000256" key="2">
    <source>
        <dbReference type="ARBA" id="ARBA00022490"/>
    </source>
</evidence>
<evidence type="ECO:0000313" key="7">
    <source>
        <dbReference type="EMBL" id="MFD1672905.1"/>
    </source>
</evidence>
<comment type="subcellular location">
    <subcellularLocation>
        <location evidence="6">Cytoplasm</location>
    </subcellularLocation>
</comment>
<keyword evidence="3 6" id="KW-0489">Methyltransferase</keyword>
<proteinExistence type="inferred from homology"/>
<dbReference type="SUPFAM" id="SSF53335">
    <property type="entry name" value="S-adenosyl-L-methionine-dependent methyltransferases"/>
    <property type="match status" value="1"/>
</dbReference>
<keyword evidence="8" id="KW-1185">Reference proteome</keyword>
<dbReference type="GO" id="GO:0032259">
    <property type="term" value="P:methylation"/>
    <property type="evidence" value="ECO:0007669"/>
    <property type="project" value="UniProtKB-KW"/>
</dbReference>
<feature type="binding site" evidence="6">
    <location>
        <position position="186"/>
    </location>
    <ligand>
        <name>S-adenosyl-L-methionine</name>
        <dbReference type="ChEBI" id="CHEBI:59789"/>
    </ligand>
</feature>
<keyword evidence="7" id="KW-0687">Ribonucleoprotein</keyword>
<evidence type="ECO:0000256" key="1">
    <source>
        <dbReference type="ARBA" id="ARBA00009741"/>
    </source>
</evidence>